<proteinExistence type="predicted"/>
<reference evidence="1 2" key="1">
    <citation type="journal article" date="2013" name="Curr. Biol.">
        <title>The Genome of the Foraminiferan Reticulomyxa filosa.</title>
        <authorList>
            <person name="Glockner G."/>
            <person name="Hulsmann N."/>
            <person name="Schleicher M."/>
            <person name="Noegel A.A."/>
            <person name="Eichinger L."/>
            <person name="Gallinger C."/>
            <person name="Pawlowski J."/>
            <person name="Sierra R."/>
            <person name="Euteneuer U."/>
            <person name="Pillet L."/>
            <person name="Moustafa A."/>
            <person name="Platzer M."/>
            <person name="Groth M."/>
            <person name="Szafranski K."/>
            <person name="Schliwa M."/>
        </authorList>
    </citation>
    <scope>NUCLEOTIDE SEQUENCE [LARGE SCALE GENOMIC DNA]</scope>
</reference>
<gene>
    <name evidence="1" type="ORF">RFI_40253</name>
</gene>
<dbReference type="AlphaFoldDB" id="X6L7I0"/>
<sequence length="134" mass="15570">ELQRRDSILESLHIMLQNSQQNEVVVKEHQVVIEELNGRINDLPKLKHIIENKACKVQIHFQILFNYFQMINEKDVGSIGTYVNRLFQTVTTTQSCVYYTSQPKLDTHRVLSALYNCGLLCEMVNLVEAEFVDN</sequence>
<protein>
    <submittedName>
        <fullName evidence="1">Uncharacterized protein</fullName>
    </submittedName>
</protein>
<comment type="caution">
    <text evidence="1">The sequence shown here is derived from an EMBL/GenBank/DDBJ whole genome shotgun (WGS) entry which is preliminary data.</text>
</comment>
<name>X6L7I0_RETFI</name>
<evidence type="ECO:0000313" key="1">
    <source>
        <dbReference type="EMBL" id="ETN97278.1"/>
    </source>
</evidence>
<feature type="non-terminal residue" evidence="1">
    <location>
        <position position="1"/>
    </location>
</feature>
<dbReference type="EMBL" id="ASPP01050226">
    <property type="protein sequence ID" value="ETN97278.1"/>
    <property type="molecule type" value="Genomic_DNA"/>
</dbReference>
<accession>X6L7I0</accession>
<organism evidence="1 2">
    <name type="scientific">Reticulomyxa filosa</name>
    <dbReference type="NCBI Taxonomy" id="46433"/>
    <lineage>
        <taxon>Eukaryota</taxon>
        <taxon>Sar</taxon>
        <taxon>Rhizaria</taxon>
        <taxon>Retaria</taxon>
        <taxon>Foraminifera</taxon>
        <taxon>Monothalamids</taxon>
        <taxon>Reticulomyxidae</taxon>
        <taxon>Reticulomyxa</taxon>
    </lineage>
</organism>
<evidence type="ECO:0000313" key="2">
    <source>
        <dbReference type="Proteomes" id="UP000023152"/>
    </source>
</evidence>
<keyword evidence="2" id="KW-1185">Reference proteome</keyword>
<dbReference type="Proteomes" id="UP000023152">
    <property type="component" value="Unassembled WGS sequence"/>
</dbReference>